<evidence type="ECO:0000313" key="1">
    <source>
        <dbReference type="EMBL" id="KAH7918737.1"/>
    </source>
</evidence>
<protein>
    <submittedName>
        <fullName evidence="1">Uncharacterized protein</fullName>
    </submittedName>
</protein>
<organism evidence="1 2">
    <name type="scientific">Leucogyrophana mollusca</name>
    <dbReference type="NCBI Taxonomy" id="85980"/>
    <lineage>
        <taxon>Eukaryota</taxon>
        <taxon>Fungi</taxon>
        <taxon>Dikarya</taxon>
        <taxon>Basidiomycota</taxon>
        <taxon>Agaricomycotina</taxon>
        <taxon>Agaricomycetes</taxon>
        <taxon>Agaricomycetidae</taxon>
        <taxon>Boletales</taxon>
        <taxon>Boletales incertae sedis</taxon>
        <taxon>Leucogyrophana</taxon>
    </lineage>
</organism>
<evidence type="ECO:0000313" key="2">
    <source>
        <dbReference type="Proteomes" id="UP000790709"/>
    </source>
</evidence>
<accession>A0ACB8B206</accession>
<comment type="caution">
    <text evidence="1">The sequence shown here is derived from an EMBL/GenBank/DDBJ whole genome shotgun (WGS) entry which is preliminary data.</text>
</comment>
<keyword evidence="2" id="KW-1185">Reference proteome</keyword>
<name>A0ACB8B206_9AGAM</name>
<gene>
    <name evidence="1" type="ORF">BV22DRAFT_898987</name>
</gene>
<sequence>MHISTRMSRRGGPVHLSTRVVDLAWHGSPPGHSRYHLTSTIRSAPSLHPLPPPGSRKLPSLLCSLLAICPSSISALDTFNIATCCSHFPHLRPSKSLFVRSVTLDARAWRPQPARSARSVLPSPRKRPL</sequence>
<dbReference type="EMBL" id="MU266741">
    <property type="protein sequence ID" value="KAH7918737.1"/>
    <property type="molecule type" value="Genomic_DNA"/>
</dbReference>
<reference evidence="1" key="1">
    <citation type="journal article" date="2021" name="New Phytol.">
        <title>Evolutionary innovations through gain and loss of genes in the ectomycorrhizal Boletales.</title>
        <authorList>
            <person name="Wu G."/>
            <person name="Miyauchi S."/>
            <person name="Morin E."/>
            <person name="Kuo A."/>
            <person name="Drula E."/>
            <person name="Varga T."/>
            <person name="Kohler A."/>
            <person name="Feng B."/>
            <person name="Cao Y."/>
            <person name="Lipzen A."/>
            <person name="Daum C."/>
            <person name="Hundley H."/>
            <person name="Pangilinan J."/>
            <person name="Johnson J."/>
            <person name="Barry K."/>
            <person name="LaButti K."/>
            <person name="Ng V."/>
            <person name="Ahrendt S."/>
            <person name="Min B."/>
            <person name="Choi I.G."/>
            <person name="Park H."/>
            <person name="Plett J.M."/>
            <person name="Magnuson J."/>
            <person name="Spatafora J.W."/>
            <person name="Nagy L.G."/>
            <person name="Henrissat B."/>
            <person name="Grigoriev I.V."/>
            <person name="Yang Z.L."/>
            <person name="Xu J."/>
            <person name="Martin F.M."/>
        </authorList>
    </citation>
    <scope>NUCLEOTIDE SEQUENCE</scope>
    <source>
        <strain evidence="1">KUC20120723A-06</strain>
    </source>
</reference>
<dbReference type="Proteomes" id="UP000790709">
    <property type="component" value="Unassembled WGS sequence"/>
</dbReference>
<proteinExistence type="predicted"/>